<dbReference type="EMBL" id="OBMT01000005">
    <property type="protein sequence ID" value="SOC06971.1"/>
    <property type="molecule type" value="Genomic_DNA"/>
</dbReference>
<dbReference type="OrthoDB" id="8909021at2"/>
<keyword evidence="4 11" id="KW-0808">Transferase</keyword>
<evidence type="ECO:0000256" key="6">
    <source>
        <dbReference type="ARBA" id="ARBA00022741"/>
    </source>
</evidence>
<evidence type="ECO:0000256" key="11">
    <source>
        <dbReference type="HAMAP-Rule" id="MF_00228"/>
    </source>
</evidence>
<comment type="cofactor">
    <cofactor evidence="2 11">
        <name>Mg(2+)</name>
        <dbReference type="ChEBI" id="CHEBI:18420"/>
    </cofactor>
</comment>
<evidence type="ECO:0000313" key="13">
    <source>
        <dbReference type="Proteomes" id="UP000219111"/>
    </source>
</evidence>
<accession>A0A285SGS5</accession>
<dbReference type="GO" id="GO:0004417">
    <property type="term" value="F:hydroxyethylthiazole kinase activity"/>
    <property type="evidence" value="ECO:0007669"/>
    <property type="project" value="UniProtKB-UniRule"/>
</dbReference>
<sequence>MSAGEKRGAPEHLLRALRAEPPLVQCITNYVAMNIAANVLLAAGASPAMVSDAAEAGEFAGIAGAVTINIGTLSAAFLDGMNAAILGAQAAGRPWVLDPVACQATRYRREVVQMLVAQRPAIIRGNASEILSLAGEASHGRGVDGRDTVAAAEEGARRLAQSSGAVVAVTGAVDYVTDGQRAVWIEGGSPFMPMNTALGCSLTCLCGAYAAVTDDAFDAAVGALAHFAVAGARAHEGAMGPGSFAPRFLDALAVVTPAALAGAAIRDASVPACGPA</sequence>
<gene>
    <name evidence="11" type="primary">thiM</name>
    <name evidence="12" type="ORF">SAMN05877831_105190</name>
</gene>
<reference evidence="13" key="1">
    <citation type="submission" date="2017-08" db="EMBL/GenBank/DDBJ databases">
        <authorList>
            <person name="Varghese N."/>
            <person name="Submissions S."/>
        </authorList>
    </citation>
    <scope>NUCLEOTIDE SEQUENCE [LARGE SCALE GENOMIC DNA]</scope>
    <source>
        <strain evidence="13">JA276</strain>
    </source>
</reference>
<evidence type="ECO:0000256" key="2">
    <source>
        <dbReference type="ARBA" id="ARBA00001946"/>
    </source>
</evidence>
<feature type="binding site" evidence="11">
    <location>
        <position position="124"/>
    </location>
    <ligand>
        <name>ATP</name>
        <dbReference type="ChEBI" id="CHEBI:30616"/>
    </ligand>
</feature>
<dbReference type="PRINTS" id="PR01099">
    <property type="entry name" value="HYETHTZKNASE"/>
</dbReference>
<dbReference type="Gene3D" id="3.40.1190.20">
    <property type="match status" value="1"/>
</dbReference>
<keyword evidence="6 11" id="KW-0547">Nucleotide-binding</keyword>
<keyword evidence="7 11" id="KW-0418">Kinase</keyword>
<keyword evidence="5 11" id="KW-0479">Metal-binding</keyword>
<dbReference type="SUPFAM" id="SSF53613">
    <property type="entry name" value="Ribokinase-like"/>
    <property type="match status" value="1"/>
</dbReference>
<dbReference type="RefSeq" id="WP_097069948.1">
    <property type="nucleotide sequence ID" value="NZ_OBMT01000005.1"/>
</dbReference>
<feature type="binding site" evidence="11">
    <location>
        <position position="49"/>
    </location>
    <ligand>
        <name>substrate</name>
    </ligand>
</feature>
<keyword evidence="10 11" id="KW-0784">Thiamine biosynthesis</keyword>
<organism evidence="12 13">
    <name type="scientific">Rhodobacter maris</name>
    <dbReference type="NCBI Taxonomy" id="446682"/>
    <lineage>
        <taxon>Bacteria</taxon>
        <taxon>Pseudomonadati</taxon>
        <taxon>Pseudomonadota</taxon>
        <taxon>Alphaproteobacteria</taxon>
        <taxon>Rhodobacterales</taxon>
        <taxon>Rhodobacter group</taxon>
        <taxon>Rhodobacter</taxon>
    </lineage>
</organism>
<evidence type="ECO:0000313" key="12">
    <source>
        <dbReference type="EMBL" id="SOC06971.1"/>
    </source>
</evidence>
<dbReference type="InterPro" id="IPR029056">
    <property type="entry name" value="Ribokinase-like"/>
</dbReference>
<dbReference type="GO" id="GO:0000287">
    <property type="term" value="F:magnesium ion binding"/>
    <property type="evidence" value="ECO:0007669"/>
    <property type="project" value="UniProtKB-UniRule"/>
</dbReference>
<feature type="binding site" evidence="11">
    <location>
        <position position="197"/>
    </location>
    <ligand>
        <name>substrate</name>
    </ligand>
</feature>
<comment type="function">
    <text evidence="11">Catalyzes the phosphorylation of the hydroxyl group of 4-methyl-5-beta-hydroxyethylthiazole (THZ).</text>
</comment>
<evidence type="ECO:0000256" key="8">
    <source>
        <dbReference type="ARBA" id="ARBA00022840"/>
    </source>
</evidence>
<dbReference type="GO" id="GO:0009229">
    <property type="term" value="P:thiamine diphosphate biosynthetic process"/>
    <property type="evidence" value="ECO:0007669"/>
    <property type="project" value="UniProtKB-UniRule"/>
</dbReference>
<evidence type="ECO:0000256" key="1">
    <source>
        <dbReference type="ARBA" id="ARBA00001771"/>
    </source>
</evidence>
<dbReference type="EC" id="2.7.1.50" evidence="11"/>
<comment type="pathway">
    <text evidence="3 11">Cofactor biosynthesis; thiamine diphosphate biosynthesis; 4-methyl-5-(2-phosphoethyl)-thiazole from 5-(2-hydroxyethyl)-4-methylthiazole: step 1/1.</text>
</comment>
<keyword evidence="9 11" id="KW-0460">Magnesium</keyword>
<dbReference type="UniPathway" id="UPA00060">
    <property type="reaction ID" value="UER00139"/>
</dbReference>
<dbReference type="CDD" id="cd01170">
    <property type="entry name" value="THZ_kinase"/>
    <property type="match status" value="1"/>
</dbReference>
<feature type="binding site" evidence="11">
    <location>
        <position position="170"/>
    </location>
    <ligand>
        <name>ATP</name>
        <dbReference type="ChEBI" id="CHEBI:30616"/>
    </ligand>
</feature>
<proteinExistence type="inferred from homology"/>
<evidence type="ECO:0000256" key="3">
    <source>
        <dbReference type="ARBA" id="ARBA00004868"/>
    </source>
</evidence>
<evidence type="ECO:0000256" key="7">
    <source>
        <dbReference type="ARBA" id="ARBA00022777"/>
    </source>
</evidence>
<comment type="catalytic activity">
    <reaction evidence="1 11">
        <text>5-(2-hydroxyethyl)-4-methylthiazole + ATP = 4-methyl-5-(2-phosphooxyethyl)-thiazole + ADP + H(+)</text>
        <dbReference type="Rhea" id="RHEA:24212"/>
        <dbReference type="ChEBI" id="CHEBI:15378"/>
        <dbReference type="ChEBI" id="CHEBI:17957"/>
        <dbReference type="ChEBI" id="CHEBI:30616"/>
        <dbReference type="ChEBI" id="CHEBI:58296"/>
        <dbReference type="ChEBI" id="CHEBI:456216"/>
        <dbReference type="EC" id="2.7.1.50"/>
    </reaction>
</comment>
<dbReference type="GO" id="GO:0005524">
    <property type="term" value="F:ATP binding"/>
    <property type="evidence" value="ECO:0007669"/>
    <property type="project" value="UniProtKB-UniRule"/>
</dbReference>
<dbReference type="Proteomes" id="UP000219111">
    <property type="component" value="Unassembled WGS sequence"/>
</dbReference>
<dbReference type="NCBIfam" id="NF006830">
    <property type="entry name" value="PRK09355.1"/>
    <property type="match status" value="1"/>
</dbReference>
<evidence type="ECO:0000256" key="10">
    <source>
        <dbReference type="ARBA" id="ARBA00022977"/>
    </source>
</evidence>
<evidence type="ECO:0000256" key="4">
    <source>
        <dbReference type="ARBA" id="ARBA00022679"/>
    </source>
</evidence>
<comment type="similarity">
    <text evidence="11">Belongs to the Thz kinase family.</text>
</comment>
<evidence type="ECO:0000256" key="9">
    <source>
        <dbReference type="ARBA" id="ARBA00022842"/>
    </source>
</evidence>
<dbReference type="InterPro" id="IPR000417">
    <property type="entry name" value="Hyethyz_kinase"/>
</dbReference>
<dbReference type="PIRSF" id="PIRSF000513">
    <property type="entry name" value="Thz_kinase"/>
    <property type="match status" value="1"/>
</dbReference>
<dbReference type="GO" id="GO:0009228">
    <property type="term" value="P:thiamine biosynthetic process"/>
    <property type="evidence" value="ECO:0007669"/>
    <property type="project" value="UniProtKB-KW"/>
</dbReference>
<dbReference type="HAMAP" id="MF_00228">
    <property type="entry name" value="Thz_kinase"/>
    <property type="match status" value="1"/>
</dbReference>
<keyword evidence="8 11" id="KW-0067">ATP-binding</keyword>
<protein>
    <recommendedName>
        <fullName evidence="11">Hydroxyethylthiazole kinase</fullName>
        <ecNumber evidence="11">2.7.1.50</ecNumber>
    </recommendedName>
    <alternativeName>
        <fullName evidence="11">4-methyl-5-beta-hydroxyethylthiazole kinase</fullName>
        <shortName evidence="11">TH kinase</shortName>
        <shortName evidence="11">Thz kinase</shortName>
    </alternativeName>
</protein>
<name>A0A285SGS5_9RHOB</name>
<dbReference type="AlphaFoldDB" id="A0A285SGS5"/>
<evidence type="ECO:0000256" key="5">
    <source>
        <dbReference type="ARBA" id="ARBA00022723"/>
    </source>
</evidence>
<dbReference type="Pfam" id="PF02110">
    <property type="entry name" value="HK"/>
    <property type="match status" value="1"/>
</dbReference>
<keyword evidence="13" id="KW-1185">Reference proteome</keyword>